<evidence type="ECO:0000313" key="6">
    <source>
        <dbReference type="EMBL" id="MFC7406395.1"/>
    </source>
</evidence>
<evidence type="ECO:0000256" key="3">
    <source>
        <dbReference type="ARBA" id="ARBA00023125"/>
    </source>
</evidence>
<dbReference type="Gene3D" id="1.10.10.10">
    <property type="entry name" value="Winged helix-like DNA-binding domain superfamily/Winged helix DNA-binding domain"/>
    <property type="match status" value="1"/>
</dbReference>
<evidence type="ECO:0000256" key="1">
    <source>
        <dbReference type="ARBA" id="ARBA00009437"/>
    </source>
</evidence>
<dbReference type="InterPro" id="IPR005119">
    <property type="entry name" value="LysR_subst-bd"/>
</dbReference>
<organism evidence="6 7">
    <name type="scientific">Georgenia alba</name>
    <dbReference type="NCBI Taxonomy" id="2233858"/>
    <lineage>
        <taxon>Bacteria</taxon>
        <taxon>Bacillati</taxon>
        <taxon>Actinomycetota</taxon>
        <taxon>Actinomycetes</taxon>
        <taxon>Micrococcales</taxon>
        <taxon>Bogoriellaceae</taxon>
        <taxon>Georgenia</taxon>
    </lineage>
</organism>
<reference evidence="7" key="1">
    <citation type="journal article" date="2019" name="Int. J. Syst. Evol. Microbiol.">
        <title>The Global Catalogue of Microorganisms (GCM) 10K type strain sequencing project: providing services to taxonomists for standard genome sequencing and annotation.</title>
        <authorList>
            <consortium name="The Broad Institute Genomics Platform"/>
            <consortium name="The Broad Institute Genome Sequencing Center for Infectious Disease"/>
            <person name="Wu L."/>
            <person name="Ma J."/>
        </authorList>
    </citation>
    <scope>NUCLEOTIDE SEQUENCE [LARGE SCALE GENOMIC DNA]</scope>
    <source>
        <strain evidence="7">JCM 1490</strain>
    </source>
</reference>
<dbReference type="Gene3D" id="3.40.190.10">
    <property type="entry name" value="Periplasmic binding protein-like II"/>
    <property type="match status" value="2"/>
</dbReference>
<feature type="domain" description="HTH lysR-type" evidence="5">
    <location>
        <begin position="7"/>
        <end position="65"/>
    </location>
</feature>
<dbReference type="PANTHER" id="PTHR30346:SF0">
    <property type="entry name" value="HCA OPERON TRANSCRIPTIONAL ACTIVATOR HCAR"/>
    <property type="match status" value="1"/>
</dbReference>
<name>A0ABW2QFG9_9MICO</name>
<dbReference type="Proteomes" id="UP001596455">
    <property type="component" value="Unassembled WGS sequence"/>
</dbReference>
<gene>
    <name evidence="6" type="ORF">ACFQQL_14855</name>
</gene>
<dbReference type="Pfam" id="PF00126">
    <property type="entry name" value="HTH_1"/>
    <property type="match status" value="1"/>
</dbReference>
<evidence type="ECO:0000256" key="4">
    <source>
        <dbReference type="ARBA" id="ARBA00023163"/>
    </source>
</evidence>
<keyword evidence="2" id="KW-0805">Transcription regulation</keyword>
<dbReference type="InterPro" id="IPR036390">
    <property type="entry name" value="WH_DNA-bd_sf"/>
</dbReference>
<keyword evidence="4" id="KW-0804">Transcription</keyword>
<sequence length="319" mass="34780">MEGLSSLSLRHLEFFCAVVEQGSISDAARELRVSAGGISTALTQLERRLDVQLTLRTRGRGVVITPAGRRVYEHAREVATGIEDIRAVAATMRGELTGSLRVGFFSTLSPWLFPRIAEHFATRFPGVDLQLEEAGSAVLQEHLLGGALDAALLYENHLVGGVTASRLTPVRLQLAVAPSHPLARYEAVPLHALRDEPAVILSVRPATDHVEAILREAGMTPNVRWRSANVETIRSLVARGLGYSIIMGRPYGDTTYEGMPVVYRPIADELPPNHLVLATAGGARPTAKLDELRTFCERVYGDDTAPRDPLHESRMGRLS</sequence>
<evidence type="ECO:0000256" key="2">
    <source>
        <dbReference type="ARBA" id="ARBA00023015"/>
    </source>
</evidence>
<dbReference type="PANTHER" id="PTHR30346">
    <property type="entry name" value="TRANSCRIPTIONAL DUAL REGULATOR HCAR-RELATED"/>
    <property type="match status" value="1"/>
</dbReference>
<dbReference type="InterPro" id="IPR036388">
    <property type="entry name" value="WH-like_DNA-bd_sf"/>
</dbReference>
<evidence type="ECO:0000313" key="7">
    <source>
        <dbReference type="Proteomes" id="UP001596455"/>
    </source>
</evidence>
<dbReference type="SUPFAM" id="SSF53850">
    <property type="entry name" value="Periplasmic binding protein-like II"/>
    <property type="match status" value="1"/>
</dbReference>
<keyword evidence="7" id="KW-1185">Reference proteome</keyword>
<evidence type="ECO:0000259" key="5">
    <source>
        <dbReference type="PROSITE" id="PS50931"/>
    </source>
</evidence>
<dbReference type="SUPFAM" id="SSF46785">
    <property type="entry name" value="Winged helix' DNA-binding domain"/>
    <property type="match status" value="1"/>
</dbReference>
<dbReference type="PROSITE" id="PS50931">
    <property type="entry name" value="HTH_LYSR"/>
    <property type="match status" value="1"/>
</dbReference>
<keyword evidence="3" id="KW-0238">DNA-binding</keyword>
<proteinExistence type="inferred from homology"/>
<dbReference type="Pfam" id="PF03466">
    <property type="entry name" value="LysR_substrate"/>
    <property type="match status" value="1"/>
</dbReference>
<dbReference type="EMBL" id="JBHTCQ010000003">
    <property type="protein sequence ID" value="MFC7406395.1"/>
    <property type="molecule type" value="Genomic_DNA"/>
</dbReference>
<dbReference type="InterPro" id="IPR000847">
    <property type="entry name" value="LysR_HTH_N"/>
</dbReference>
<accession>A0ABW2QFG9</accession>
<comment type="caution">
    <text evidence="6">The sequence shown here is derived from an EMBL/GenBank/DDBJ whole genome shotgun (WGS) entry which is preliminary data.</text>
</comment>
<protein>
    <submittedName>
        <fullName evidence="6">LysR family transcriptional regulator</fullName>
    </submittedName>
</protein>
<comment type="similarity">
    <text evidence="1">Belongs to the LysR transcriptional regulatory family.</text>
</comment>
<dbReference type="RefSeq" id="WP_382395755.1">
    <property type="nucleotide sequence ID" value="NZ_JBHTCQ010000003.1"/>
</dbReference>